<evidence type="ECO:0008006" key="8">
    <source>
        <dbReference type="Google" id="ProtNLM"/>
    </source>
</evidence>
<evidence type="ECO:0000256" key="2">
    <source>
        <dbReference type="ARBA" id="ARBA00022771"/>
    </source>
</evidence>
<dbReference type="Proteomes" id="UP000327044">
    <property type="component" value="Unassembled WGS sequence"/>
</dbReference>
<evidence type="ECO:0000256" key="3">
    <source>
        <dbReference type="ARBA" id="ARBA00022833"/>
    </source>
</evidence>
<keyword evidence="1" id="KW-0479">Metal-binding</keyword>
<keyword evidence="2" id="KW-0863">Zinc-finger</keyword>
<evidence type="ECO:0000256" key="1">
    <source>
        <dbReference type="ARBA" id="ARBA00022723"/>
    </source>
</evidence>
<keyword evidence="3" id="KW-0862">Zinc</keyword>
<dbReference type="GO" id="GO:0008270">
    <property type="term" value="F:zinc ion binding"/>
    <property type="evidence" value="ECO:0007669"/>
    <property type="project" value="UniProtKB-KW"/>
</dbReference>
<gene>
    <name evidence="6" type="ORF">PPYR_13358</name>
</gene>
<proteinExistence type="predicted"/>
<feature type="domain" description="MULE transposase" evidence="5">
    <location>
        <begin position="184"/>
        <end position="276"/>
    </location>
</feature>
<comment type="caution">
    <text evidence="6">The sequence shown here is derived from an EMBL/GenBank/DDBJ whole genome shotgun (WGS) entry which is preliminary data.</text>
</comment>
<feature type="domain" description="FLYWCH-type" evidence="4">
    <location>
        <begin position="16"/>
        <end position="76"/>
    </location>
</feature>
<organism evidence="6 7">
    <name type="scientific">Photinus pyralis</name>
    <name type="common">Common eastern firefly</name>
    <name type="synonym">Lampyris pyralis</name>
    <dbReference type="NCBI Taxonomy" id="7054"/>
    <lineage>
        <taxon>Eukaryota</taxon>
        <taxon>Metazoa</taxon>
        <taxon>Ecdysozoa</taxon>
        <taxon>Arthropoda</taxon>
        <taxon>Hexapoda</taxon>
        <taxon>Insecta</taxon>
        <taxon>Pterygota</taxon>
        <taxon>Neoptera</taxon>
        <taxon>Endopterygota</taxon>
        <taxon>Coleoptera</taxon>
        <taxon>Polyphaga</taxon>
        <taxon>Elateriformia</taxon>
        <taxon>Elateroidea</taxon>
        <taxon>Lampyridae</taxon>
        <taxon>Lampyrinae</taxon>
        <taxon>Photinus</taxon>
    </lineage>
</organism>
<dbReference type="AlphaFoldDB" id="A0A5N4A911"/>
<evidence type="ECO:0000313" key="6">
    <source>
        <dbReference type="EMBL" id="KAB0793738.1"/>
    </source>
</evidence>
<protein>
    <recommendedName>
        <fullName evidence="8">FLYWCH-type domain-containing protein</fullName>
    </recommendedName>
</protein>
<dbReference type="InParanoid" id="A0A5N4A911"/>
<dbReference type="PANTHER" id="PTHR47160">
    <property type="entry name" value="PUTATIVE-RELATED"/>
    <property type="match status" value="1"/>
</dbReference>
<dbReference type="Pfam" id="PF10551">
    <property type="entry name" value="MULE"/>
    <property type="match status" value="1"/>
</dbReference>
<dbReference type="Gene3D" id="2.20.25.240">
    <property type="match status" value="1"/>
</dbReference>
<dbReference type="InterPro" id="IPR007588">
    <property type="entry name" value="Znf_FLYWCH"/>
</dbReference>
<evidence type="ECO:0000259" key="4">
    <source>
        <dbReference type="Pfam" id="PF04500"/>
    </source>
</evidence>
<evidence type="ECO:0000313" key="7">
    <source>
        <dbReference type="Proteomes" id="UP000327044"/>
    </source>
</evidence>
<evidence type="ECO:0000259" key="5">
    <source>
        <dbReference type="Pfam" id="PF10551"/>
    </source>
</evidence>
<keyword evidence="7" id="KW-1185">Reference proteome</keyword>
<sequence>MGILHCKESALPVQIIISKRGKQKLVYENHLYLFSKKTRDNINAIWVCEKRSTCKGRVWTEGMNGEVIKVVNLHNHAAQAARPEAVRLVNEVCTRARTTQETHNKYSLRKDSLKRSIRAMRKVGNMPRLPQTIDQLNIPQEFREINIDGTLHQFLLWDSGIEANRILMFGTRQNLHLLSRSEEWFADGTFSSAPALFQQLYTIHVVHGGLVIPALYALLPNKTKATYQRMLQHIKVLQPGLQPRRLMTDFEQAAIQAFDEEFPNIEKTGCFFHLSQSVWRKVQNEGLKARYQNDHEFSRWIRMIPSLAFLPPDRVTQSFEDLLDDPDFPQEALPIANYFEDTYIGRINRRGRQAPLFPIQFWNVYQRTLNGQHRTNNDVEGWHRSFQETCGSLFPNIYRFINCLKRQQGLHNFEMVQVLAGNAPTARNKKYAVISARVLRIVEDLGNRNLIDYLRGIAYNFEF</sequence>
<accession>A0A5N4A911</accession>
<dbReference type="PANTHER" id="PTHR47160:SF10">
    <property type="entry name" value="MULE TRANSPOSASE DOMAIN-CONTAINING PROTEIN"/>
    <property type="match status" value="1"/>
</dbReference>
<dbReference type="Pfam" id="PF04500">
    <property type="entry name" value="FLYWCH"/>
    <property type="match status" value="1"/>
</dbReference>
<dbReference type="InterPro" id="IPR018289">
    <property type="entry name" value="MULE_transposase_dom"/>
</dbReference>
<dbReference type="EMBL" id="VVIM01000009">
    <property type="protein sequence ID" value="KAB0793738.1"/>
    <property type="molecule type" value="Genomic_DNA"/>
</dbReference>
<name>A0A5N4A911_PHOPY</name>
<reference evidence="6 7" key="1">
    <citation type="journal article" date="2018" name="Elife">
        <title>Firefly genomes illuminate parallel origins of bioluminescence in beetles.</title>
        <authorList>
            <person name="Fallon T.R."/>
            <person name="Lower S.E."/>
            <person name="Chang C.H."/>
            <person name="Bessho-Uehara M."/>
            <person name="Martin G.J."/>
            <person name="Bewick A.J."/>
            <person name="Behringer M."/>
            <person name="Debat H.J."/>
            <person name="Wong I."/>
            <person name="Day J.C."/>
            <person name="Suvorov A."/>
            <person name="Silva C.J."/>
            <person name="Stanger-Hall K.F."/>
            <person name="Hall D.W."/>
            <person name="Schmitz R.J."/>
            <person name="Nelson D.R."/>
            <person name="Lewis S.M."/>
            <person name="Shigenobu S."/>
            <person name="Bybee S.M."/>
            <person name="Larracuente A.M."/>
            <person name="Oba Y."/>
            <person name="Weng J.K."/>
        </authorList>
    </citation>
    <scope>NUCLEOTIDE SEQUENCE [LARGE SCALE GENOMIC DNA]</scope>
    <source>
        <strain evidence="6">1611_PpyrPB1</strain>
        <tissue evidence="6">Whole body</tissue>
    </source>
</reference>